<organism evidence="3 4">
    <name type="scientific">Biomphalaria glabrata</name>
    <name type="common">Bloodfluke planorb</name>
    <name type="synonym">Freshwater snail</name>
    <dbReference type="NCBI Taxonomy" id="6526"/>
    <lineage>
        <taxon>Eukaryota</taxon>
        <taxon>Metazoa</taxon>
        <taxon>Spiralia</taxon>
        <taxon>Lophotrochozoa</taxon>
        <taxon>Mollusca</taxon>
        <taxon>Gastropoda</taxon>
        <taxon>Heterobranchia</taxon>
        <taxon>Euthyneura</taxon>
        <taxon>Panpulmonata</taxon>
        <taxon>Hygrophila</taxon>
        <taxon>Lymnaeoidea</taxon>
        <taxon>Planorbidae</taxon>
        <taxon>Biomphalaria</taxon>
    </lineage>
</organism>
<evidence type="ECO:0000256" key="1">
    <source>
        <dbReference type="ARBA" id="ARBA00010759"/>
    </source>
</evidence>
<dbReference type="InterPro" id="IPR036821">
    <property type="entry name" value="Peptide_deformylase_sf"/>
</dbReference>
<dbReference type="SUPFAM" id="SSF56420">
    <property type="entry name" value="Peptide deformylase"/>
    <property type="match status" value="1"/>
</dbReference>
<dbReference type="EnsemblMetazoa" id="BGLB039771-RA">
    <property type="protein sequence ID" value="BGLB039771-PA"/>
    <property type="gene ID" value="BGLB039771"/>
</dbReference>
<evidence type="ECO:0000313" key="3">
    <source>
        <dbReference type="EnsemblMetazoa" id="BGLB039771-PA"/>
    </source>
</evidence>
<name>A0A2C9M8J6_BIOGL</name>
<dbReference type="VEuPathDB" id="VectorBase:BGLB039771"/>
<dbReference type="Pfam" id="PF01327">
    <property type="entry name" value="Pep_deformylase"/>
    <property type="match status" value="1"/>
</dbReference>
<gene>
    <name evidence="3" type="primary">106064462</name>
</gene>
<dbReference type="Gene3D" id="3.90.45.10">
    <property type="entry name" value="Peptide deformylase"/>
    <property type="match status" value="1"/>
</dbReference>
<proteinExistence type="inferred from homology"/>
<dbReference type="Proteomes" id="UP000076420">
    <property type="component" value="Unassembled WGS sequence"/>
</dbReference>
<dbReference type="InterPro" id="IPR023635">
    <property type="entry name" value="Peptide_deformylase"/>
</dbReference>
<evidence type="ECO:0000313" key="4">
    <source>
        <dbReference type="Proteomes" id="UP000076420"/>
    </source>
</evidence>
<reference evidence="3" key="1">
    <citation type="submission" date="2020-05" db="UniProtKB">
        <authorList>
            <consortium name="EnsemblMetazoa"/>
        </authorList>
    </citation>
    <scope>IDENTIFICATION</scope>
    <source>
        <strain evidence="3">BB02</strain>
    </source>
</reference>
<dbReference type="EC" id="3.5.1.88" evidence="2"/>
<dbReference type="AlphaFoldDB" id="A0A2C9M8J6"/>
<evidence type="ECO:0000256" key="2">
    <source>
        <dbReference type="ARBA" id="ARBA00012175"/>
    </source>
</evidence>
<dbReference type="GO" id="GO:0042586">
    <property type="term" value="F:peptide deformylase activity"/>
    <property type="evidence" value="ECO:0007669"/>
    <property type="project" value="UniProtKB-EC"/>
</dbReference>
<accession>A0A2C9M8J6</accession>
<protein>
    <recommendedName>
        <fullName evidence="2">peptide deformylase</fullName>
        <ecNumber evidence="2">3.5.1.88</ecNumber>
    </recommendedName>
</protein>
<comment type="similarity">
    <text evidence="1">Belongs to the polypeptide deformylase family.</text>
</comment>
<sequence>MLDVIEKMINYVDLSQSIELARCLSVDKIVSDNKVYRYNKVKVKAMEFEGFDAIVVQHEIDHLKGILFTDYINNEFKNNPGNNPIPIE</sequence>